<evidence type="ECO:0000313" key="5">
    <source>
        <dbReference type="EMBL" id="MEV0365752.1"/>
    </source>
</evidence>
<comment type="subcellular location">
    <subcellularLocation>
        <location evidence="1">Cytoplasm</location>
    </subcellularLocation>
</comment>
<evidence type="ECO:0000256" key="2">
    <source>
        <dbReference type="ARBA" id="ARBA00006411"/>
    </source>
</evidence>
<dbReference type="EMBL" id="JBFAIH010000015">
    <property type="protein sequence ID" value="MEV0365752.1"/>
    <property type="molecule type" value="Genomic_DNA"/>
</dbReference>
<dbReference type="InterPro" id="IPR025734">
    <property type="entry name" value="EspG"/>
</dbReference>
<dbReference type="RefSeq" id="WP_357982618.1">
    <property type="nucleotide sequence ID" value="NZ_JBFAIH010000015.1"/>
</dbReference>
<keyword evidence="3" id="KW-0963">Cytoplasm</keyword>
<proteinExistence type="inferred from homology"/>
<evidence type="ECO:0000313" key="6">
    <source>
        <dbReference type="Proteomes" id="UP001551658"/>
    </source>
</evidence>
<accession>A0ABV3FDK9</accession>
<gene>
    <name evidence="5" type="ORF">AB0H72_23945</name>
</gene>
<comment type="caution">
    <text evidence="5">The sequence shown here is derived from an EMBL/GenBank/DDBJ whole genome shotgun (WGS) entry which is preliminary data.</text>
</comment>
<dbReference type="Proteomes" id="UP001551658">
    <property type="component" value="Unassembled WGS sequence"/>
</dbReference>
<name>A0ABV3FDK9_9NOCA</name>
<evidence type="ECO:0000256" key="1">
    <source>
        <dbReference type="ARBA" id="ARBA00004496"/>
    </source>
</evidence>
<comment type="similarity">
    <text evidence="2">Belongs to the EspG family.</text>
</comment>
<sequence>MMRNWRLTGLEFAALWGAMRESGALPGPFILTCRIPLYRDYLEAKRIALAEVRARLGGSIEEVLDIVAKPDIRIVANGVDLIADGARTRLHAARRGSNAYLLEQASREPGEDGGEFVVWEHGVTELGAAVVSRIPAAGAGRLRNVDLSTHIEAGMDQEYGRYLTREPVEDPAWYSSEKFLRTPVTNIGTIFIGQGVSRFGSGHAARRVLEWRDLHDDGRYVIARHGNPVAFGVDTSGFTARVDGELVEVVRAIKDERR</sequence>
<evidence type="ECO:0000256" key="4">
    <source>
        <dbReference type="ARBA" id="ARBA00023186"/>
    </source>
</evidence>
<reference evidence="5 6" key="1">
    <citation type="submission" date="2024-06" db="EMBL/GenBank/DDBJ databases">
        <title>The Natural Products Discovery Center: Release of the First 8490 Sequenced Strains for Exploring Actinobacteria Biosynthetic Diversity.</title>
        <authorList>
            <person name="Kalkreuter E."/>
            <person name="Kautsar S.A."/>
            <person name="Yang D."/>
            <person name="Bader C.D."/>
            <person name="Teijaro C.N."/>
            <person name="Fluegel L."/>
            <person name="Davis C.M."/>
            <person name="Simpson J.R."/>
            <person name="Lauterbach L."/>
            <person name="Steele A.D."/>
            <person name="Gui C."/>
            <person name="Meng S."/>
            <person name="Li G."/>
            <person name="Viehrig K."/>
            <person name="Ye F."/>
            <person name="Su P."/>
            <person name="Kiefer A.F."/>
            <person name="Nichols A."/>
            <person name="Cepeda A.J."/>
            <person name="Yan W."/>
            <person name="Fan B."/>
            <person name="Jiang Y."/>
            <person name="Adhikari A."/>
            <person name="Zheng C.-J."/>
            <person name="Schuster L."/>
            <person name="Cowan T.M."/>
            <person name="Smanski M.J."/>
            <person name="Chevrette M.G."/>
            <person name="De Carvalho L.P.S."/>
            <person name="Shen B."/>
        </authorList>
    </citation>
    <scope>NUCLEOTIDE SEQUENCE [LARGE SCALE GENOMIC DNA]</scope>
    <source>
        <strain evidence="5 6">NPDC050671</strain>
    </source>
</reference>
<evidence type="ECO:0000256" key="3">
    <source>
        <dbReference type="ARBA" id="ARBA00022490"/>
    </source>
</evidence>
<dbReference type="Pfam" id="PF14011">
    <property type="entry name" value="ESX-1_EspG"/>
    <property type="match status" value="1"/>
</dbReference>
<keyword evidence="4" id="KW-0143">Chaperone</keyword>
<keyword evidence="6" id="KW-1185">Reference proteome</keyword>
<organism evidence="5 6">
    <name type="scientific">Nocardia fusca</name>
    <dbReference type="NCBI Taxonomy" id="941183"/>
    <lineage>
        <taxon>Bacteria</taxon>
        <taxon>Bacillati</taxon>
        <taxon>Actinomycetota</taxon>
        <taxon>Actinomycetes</taxon>
        <taxon>Mycobacteriales</taxon>
        <taxon>Nocardiaceae</taxon>
        <taxon>Nocardia</taxon>
    </lineage>
</organism>
<protein>
    <submittedName>
        <fullName evidence="5">ESX secretion-associated protein EspG</fullName>
    </submittedName>
</protein>